<dbReference type="InterPro" id="IPR033315">
    <property type="entry name" value="Fan1-like"/>
</dbReference>
<dbReference type="SMART" id="SM00990">
    <property type="entry name" value="VRR_NUC"/>
    <property type="match status" value="1"/>
</dbReference>
<dbReference type="GO" id="GO:0008409">
    <property type="term" value="F:5'-3' exonuclease activity"/>
    <property type="evidence" value="ECO:0007669"/>
    <property type="project" value="TreeGrafter"/>
</dbReference>
<protein>
    <recommendedName>
        <fullName evidence="8">Fanconi-associated nuclease</fullName>
        <ecNumber evidence="8">3.1.4.1</ecNumber>
    </recommendedName>
</protein>
<dbReference type="Pfam" id="PF08774">
    <property type="entry name" value="VRR_NUC"/>
    <property type="match status" value="1"/>
</dbReference>
<evidence type="ECO:0000259" key="10">
    <source>
        <dbReference type="SMART" id="SM00990"/>
    </source>
</evidence>
<keyword evidence="12" id="KW-1185">Reference proteome</keyword>
<dbReference type="Pfam" id="PF21315">
    <property type="entry name" value="FAN1_HTH"/>
    <property type="match status" value="1"/>
</dbReference>
<dbReference type="CDD" id="cd22326">
    <property type="entry name" value="FAN1-like"/>
    <property type="match status" value="1"/>
</dbReference>
<keyword evidence="7 8" id="KW-0464">Manganese</keyword>
<comment type="caution">
    <text evidence="11">The sequence shown here is derived from an EMBL/GenBank/DDBJ whole genome shotgun (WGS) entry which is preliminary data.</text>
</comment>
<dbReference type="InterPro" id="IPR014883">
    <property type="entry name" value="VRR_NUC"/>
</dbReference>
<dbReference type="AlphaFoldDB" id="A0A507DSH5"/>
<dbReference type="EMBL" id="QEAQ01000153">
    <property type="protein sequence ID" value="TPX54486.1"/>
    <property type="molecule type" value="Genomic_DNA"/>
</dbReference>
<keyword evidence="8" id="KW-0234">DNA repair</keyword>
<dbReference type="InterPro" id="IPR011856">
    <property type="entry name" value="tRNA_endonuc-like_dom_sf"/>
</dbReference>
<keyword evidence="3 8" id="KW-0540">Nuclease</keyword>
<accession>A0A507DSH5</accession>
<dbReference type="EC" id="3.1.4.1" evidence="8"/>
<dbReference type="STRING" id="109895.A0A507DSH5"/>
<feature type="compositionally biased region" description="Basic and acidic residues" evidence="9">
    <location>
        <begin position="480"/>
        <end position="489"/>
    </location>
</feature>
<comment type="subcellular location">
    <subcellularLocation>
        <location evidence="8">Nucleus</location>
    </subcellularLocation>
</comment>
<evidence type="ECO:0000256" key="8">
    <source>
        <dbReference type="RuleBase" id="RU365033"/>
    </source>
</evidence>
<keyword evidence="4 8" id="KW-0479">Metal-binding</keyword>
<evidence type="ECO:0000256" key="7">
    <source>
        <dbReference type="ARBA" id="ARBA00023211"/>
    </source>
</evidence>
<feature type="compositionally biased region" description="Polar residues" evidence="9">
    <location>
        <begin position="1"/>
        <end position="14"/>
    </location>
</feature>
<dbReference type="Pfam" id="PF21170">
    <property type="entry name" value="FAN1_TPR"/>
    <property type="match status" value="1"/>
</dbReference>
<dbReference type="Proteomes" id="UP000318582">
    <property type="component" value="Unassembled WGS sequence"/>
</dbReference>
<evidence type="ECO:0000313" key="11">
    <source>
        <dbReference type="EMBL" id="TPX54486.1"/>
    </source>
</evidence>
<feature type="domain" description="VRR-NUC" evidence="10">
    <location>
        <begin position="683"/>
        <end position="785"/>
    </location>
</feature>
<feature type="compositionally biased region" description="Polar residues" evidence="9">
    <location>
        <begin position="51"/>
        <end position="61"/>
    </location>
</feature>
<dbReference type="GO" id="GO:0070336">
    <property type="term" value="F:flap-structured DNA binding"/>
    <property type="evidence" value="ECO:0007669"/>
    <property type="project" value="TreeGrafter"/>
</dbReference>
<comment type="similarity">
    <text evidence="2 8">Belongs to the FAN1 family.</text>
</comment>
<comment type="catalytic activity">
    <reaction evidence="1 8">
        <text>Hydrolytically removes 5'-nucleotides successively from the 3'-hydroxy termini of 3'-hydroxy-terminated oligonucleotides.</text>
        <dbReference type="EC" id="3.1.4.1"/>
    </reaction>
</comment>
<proteinExistence type="inferred from homology"/>
<keyword evidence="6 8" id="KW-0460">Magnesium</keyword>
<dbReference type="GO" id="GO:0004528">
    <property type="term" value="F:phosphodiesterase I activity"/>
    <property type="evidence" value="ECO:0007669"/>
    <property type="project" value="UniProtKB-EC"/>
</dbReference>
<evidence type="ECO:0000256" key="2">
    <source>
        <dbReference type="ARBA" id="ARBA00005533"/>
    </source>
</evidence>
<dbReference type="PANTHER" id="PTHR15749:SF4">
    <property type="entry name" value="FANCONI-ASSOCIATED NUCLEASE 1"/>
    <property type="match status" value="1"/>
</dbReference>
<evidence type="ECO:0000256" key="1">
    <source>
        <dbReference type="ARBA" id="ARBA00000983"/>
    </source>
</evidence>
<dbReference type="Gene3D" id="3.40.1350.10">
    <property type="match status" value="1"/>
</dbReference>
<name>A0A507DSH5_9FUNG</name>
<dbReference type="InterPro" id="IPR049125">
    <property type="entry name" value="FAN1-like_WH"/>
</dbReference>
<comment type="function">
    <text evidence="8">Nuclease required for the repair of DNA interstrand cross-links (ICL). Acts as a 5'-3' exonuclease that anchors at a cut end of DNA and cleaves DNA successively at every third nucleotide, allowing to excise an ICL from one strand through flanking incisions.</text>
</comment>
<keyword evidence="8" id="KW-0539">Nucleus</keyword>
<keyword evidence="8" id="KW-0227">DNA damage</keyword>
<dbReference type="InterPro" id="IPR049132">
    <property type="entry name" value="FAN1-like_euk"/>
</dbReference>
<feature type="region of interest" description="Disordered" evidence="9">
    <location>
        <begin position="1"/>
        <end position="70"/>
    </location>
</feature>
<evidence type="ECO:0000313" key="12">
    <source>
        <dbReference type="Proteomes" id="UP000318582"/>
    </source>
</evidence>
<dbReference type="GO" id="GO:0036297">
    <property type="term" value="P:interstrand cross-link repair"/>
    <property type="evidence" value="ECO:0007669"/>
    <property type="project" value="InterPro"/>
</dbReference>
<gene>
    <name evidence="11" type="ORF">PhCBS80983_g05906</name>
</gene>
<comment type="cofactor">
    <cofactor evidence="8">
        <name>Mg(2+)</name>
        <dbReference type="ChEBI" id="CHEBI:18420"/>
    </cofactor>
    <cofactor evidence="8">
        <name>Mn(2+)</name>
        <dbReference type="ChEBI" id="CHEBI:29035"/>
    </cofactor>
</comment>
<evidence type="ECO:0000256" key="3">
    <source>
        <dbReference type="ARBA" id="ARBA00022722"/>
    </source>
</evidence>
<feature type="region of interest" description="Disordered" evidence="9">
    <location>
        <begin position="480"/>
        <end position="500"/>
    </location>
</feature>
<sequence>MAGNDATSTRIPSTTKRRRTSGQNAAISNRKRSEEGAQGSIHRYFGREKTNGSQSSGSTTPLDGKDENHYGSETLLPEVALTEEPVDIAEPPQKTWRDGKPYYQRVFDEALTTVITHESHLLNDADMEVIDRYKRLNADGQKLFVRLFSRDCKWIRLTALKYPEIQLDDAYSDLRKVGLVQTDVHFLHDLLNIMSGVELKAFSKECQLITPLQARWTKNECIEAIISHTSTQTLLIGNPLDRTRSRVMKILGPLLKTEGRAIEIFERVMIVYFRSLDLIERPMTAGILSEVERWNFPVYEVERFCDMFATREASVEYCEALRLHVKIEKLAESRKNAECLQHLDEIQALWESLISAADSKGSTTEPTSYFLCQFTPLRVYTVLLTRFALDILPTLHHHSRAMTLLHLMLSQRHYGWGSRGKWWDQLSHLTLNHLETAADRLECALELCVEAIRDPLVRAGWLVKIRRRMERVARKMWEQRQQRHSELNHGVKRGSGKKGGKKLMAIMSGWEELVPGDVRHRLVDLTIKEPTQEVCEANKIPDGTTGRKSRWVVEPPPSFDSAASLPPAVGQPTLPQPEIVSVEDIALTHYAARGYTGLHVENTLFHHLFGLLLYDILYTTTSPTTTTTTPLPHVFQTRFQTLPLDFFTDAFYLARETAIVARCEQVASWSRPDLVAECQRVDTTLRDHNIRGVGLAWDAFDQPTLLTIVACMNPAALSAVLKCMAESYKDHCGGLPDLVLWNPAAKTITLCEVKGPGDRLSEKQIMWCDVLLQAGWDVHICKVVERTEGRGKPRASAPAPARKKSKSM</sequence>
<dbReference type="GO" id="GO:0046872">
    <property type="term" value="F:metal ion binding"/>
    <property type="evidence" value="ECO:0007669"/>
    <property type="project" value="UniProtKB-KW"/>
</dbReference>
<keyword evidence="5 8" id="KW-0378">Hydrolase</keyword>
<evidence type="ECO:0000256" key="5">
    <source>
        <dbReference type="ARBA" id="ARBA00022801"/>
    </source>
</evidence>
<evidence type="ECO:0000256" key="4">
    <source>
        <dbReference type="ARBA" id="ARBA00022723"/>
    </source>
</evidence>
<feature type="compositionally biased region" description="Basic residues" evidence="9">
    <location>
        <begin position="490"/>
        <end position="500"/>
    </location>
</feature>
<reference evidence="11 12" key="1">
    <citation type="journal article" date="2019" name="Sci. Rep.">
        <title>Comparative genomics of chytrid fungi reveal insights into the obligate biotrophic and pathogenic lifestyle of Synchytrium endobioticum.</title>
        <authorList>
            <person name="van de Vossenberg B.T.L.H."/>
            <person name="Warris S."/>
            <person name="Nguyen H.D.T."/>
            <person name="van Gent-Pelzer M.P.E."/>
            <person name="Joly D.L."/>
            <person name="van de Geest H.C."/>
            <person name="Bonants P.J.M."/>
            <person name="Smith D.S."/>
            <person name="Levesque C.A."/>
            <person name="van der Lee T.A.J."/>
        </authorList>
    </citation>
    <scope>NUCLEOTIDE SEQUENCE [LARGE SCALE GENOMIC DNA]</scope>
    <source>
        <strain evidence="11 12">CBS 809.83</strain>
    </source>
</reference>
<evidence type="ECO:0000256" key="9">
    <source>
        <dbReference type="SAM" id="MobiDB-lite"/>
    </source>
</evidence>
<dbReference type="GO" id="GO:0005634">
    <property type="term" value="C:nucleus"/>
    <property type="evidence" value="ECO:0007669"/>
    <property type="project" value="UniProtKB-SubCell"/>
</dbReference>
<dbReference type="InterPro" id="IPR049126">
    <property type="entry name" value="FAN1-like_TPR"/>
</dbReference>
<dbReference type="GO" id="GO:0017108">
    <property type="term" value="F:5'-flap endonuclease activity"/>
    <property type="evidence" value="ECO:0007669"/>
    <property type="project" value="TreeGrafter"/>
</dbReference>
<organism evidence="11 12">
    <name type="scientific">Powellomyces hirtus</name>
    <dbReference type="NCBI Taxonomy" id="109895"/>
    <lineage>
        <taxon>Eukaryota</taxon>
        <taxon>Fungi</taxon>
        <taxon>Fungi incertae sedis</taxon>
        <taxon>Chytridiomycota</taxon>
        <taxon>Chytridiomycota incertae sedis</taxon>
        <taxon>Chytridiomycetes</taxon>
        <taxon>Spizellomycetales</taxon>
        <taxon>Powellomycetaceae</taxon>
        <taxon>Powellomyces</taxon>
    </lineage>
</organism>
<dbReference type="PANTHER" id="PTHR15749">
    <property type="entry name" value="FANCONI-ASSOCIATED NUCLEASE 1"/>
    <property type="match status" value="1"/>
</dbReference>
<evidence type="ECO:0000256" key="6">
    <source>
        <dbReference type="ARBA" id="ARBA00022842"/>
    </source>
</evidence>